<evidence type="ECO:0000313" key="1">
    <source>
        <dbReference type="EMBL" id="AGC78388.1"/>
    </source>
</evidence>
<organism evidence="1 2">
    <name type="scientific">Nonlabens dokdonensis (strain DSM 17205 / KCTC 12402 / DSW-6)</name>
    <name type="common">Donghaeana dokdonensis</name>
    <dbReference type="NCBI Taxonomy" id="592029"/>
    <lineage>
        <taxon>Bacteria</taxon>
        <taxon>Pseudomonadati</taxon>
        <taxon>Bacteroidota</taxon>
        <taxon>Flavobacteriia</taxon>
        <taxon>Flavobacteriales</taxon>
        <taxon>Flavobacteriaceae</taxon>
        <taxon>Nonlabens</taxon>
    </lineage>
</organism>
<dbReference type="AlphaFoldDB" id="L7WHD9"/>
<dbReference type="EMBL" id="CP001397">
    <property type="protein sequence ID" value="AGC78388.1"/>
    <property type="molecule type" value="Genomic_DNA"/>
</dbReference>
<name>L7WHD9_NONDD</name>
<sequence>MKNGAKRTTANTGYTVTSSNYFSCCLKSRFRESGIKKQIFTLKYAY</sequence>
<protein>
    <submittedName>
        <fullName evidence="1">Uncharacterized protein</fullName>
    </submittedName>
</protein>
<evidence type="ECO:0000313" key="2">
    <source>
        <dbReference type="Proteomes" id="UP000011173"/>
    </source>
</evidence>
<dbReference type="HOGENOM" id="CLU_3186470_0_0_10"/>
<proteinExistence type="predicted"/>
<dbReference type="Proteomes" id="UP000011173">
    <property type="component" value="Chromosome"/>
</dbReference>
<dbReference type="PATRIC" id="fig|592029.3.peg.3234"/>
<reference evidence="1 2" key="1">
    <citation type="journal article" date="2013" name="Genome Biol. Evol.">
        <title>Genomic makeup of the marine flavobacterium Nonlabens (Donghaeana) dokdonensis DSW-6 and identification of a novel class of rhodopsins.</title>
        <authorList>
            <person name="Kwon S.K."/>
            <person name="Kim B.K."/>
            <person name="Song J.Y."/>
            <person name="Kwak M.J."/>
            <person name="Lee C.H."/>
            <person name="Yoon J.H."/>
            <person name="Oh T.K."/>
            <person name="Kim J.F."/>
        </authorList>
    </citation>
    <scope>NUCLEOTIDE SEQUENCE [LARGE SCALE GENOMIC DNA]</scope>
    <source>
        <strain evidence="2">DSM 17205 / KCTC 12402 / DSW-6</strain>
    </source>
</reference>
<dbReference type="KEGG" id="ndo:DDD_3261"/>
<accession>L7WHD9</accession>
<gene>
    <name evidence="1" type="ordered locus">DDD_3261</name>
</gene>